<evidence type="ECO:0000256" key="5">
    <source>
        <dbReference type="ARBA" id="ARBA00022842"/>
    </source>
</evidence>
<dbReference type="InterPro" id="IPR029062">
    <property type="entry name" value="Class_I_gatase-like"/>
</dbReference>
<evidence type="ECO:0000256" key="1">
    <source>
        <dbReference type="ARBA" id="ARBA00001946"/>
    </source>
</evidence>
<dbReference type="GO" id="GO:0042242">
    <property type="term" value="F:cobyrinic acid a,c-diamide synthase activity"/>
    <property type="evidence" value="ECO:0007669"/>
    <property type="project" value="InterPro"/>
</dbReference>
<feature type="compositionally biased region" description="Basic and acidic residues" evidence="8">
    <location>
        <begin position="471"/>
        <end position="482"/>
    </location>
</feature>
<dbReference type="PANTHER" id="PTHR43873">
    <property type="entry name" value="COBYRINATE A,C-DIAMIDE SYNTHASE"/>
    <property type="match status" value="1"/>
</dbReference>
<keyword evidence="7" id="KW-0169">Cobalamin biosynthesis</keyword>
<keyword evidence="12" id="KW-1185">Reference proteome</keyword>
<name>A0A238YE54_9ACTN</name>
<dbReference type="Gene3D" id="3.40.50.880">
    <property type="match status" value="1"/>
</dbReference>
<keyword evidence="5 7" id="KW-0460">Magnesium</keyword>
<dbReference type="EMBL" id="FZNO01000019">
    <property type="protein sequence ID" value="SNR68883.1"/>
    <property type="molecule type" value="Genomic_DNA"/>
</dbReference>
<feature type="domain" description="CobQ/CobB/MinD/ParA nucleotide binding" evidence="9">
    <location>
        <begin position="9"/>
        <end position="195"/>
    </location>
</feature>
<evidence type="ECO:0000256" key="7">
    <source>
        <dbReference type="HAMAP-Rule" id="MF_00027"/>
    </source>
</evidence>
<dbReference type="RefSeq" id="WP_089337652.1">
    <property type="nucleotide sequence ID" value="NZ_FZNO01000019.1"/>
</dbReference>
<comment type="function">
    <text evidence="7">Catalyzes the ATP-dependent amidation of the two carboxylate groups at positions a and c of hydrogenobyrinate, using either L-glutamine or ammonia as the nitrogen source.</text>
</comment>
<dbReference type="UniPathway" id="UPA00148">
    <property type="reaction ID" value="UER00220"/>
</dbReference>
<dbReference type="PANTHER" id="PTHR43873:SF1">
    <property type="entry name" value="COBYRINATE A,C-DIAMIDE SYNTHASE"/>
    <property type="match status" value="1"/>
</dbReference>
<dbReference type="Proteomes" id="UP000198403">
    <property type="component" value="Unassembled WGS sequence"/>
</dbReference>
<dbReference type="Pfam" id="PF07685">
    <property type="entry name" value="GATase_3"/>
    <property type="match status" value="1"/>
</dbReference>
<reference evidence="11 12" key="1">
    <citation type="submission" date="2017-06" db="EMBL/GenBank/DDBJ databases">
        <authorList>
            <person name="Kim H.J."/>
            <person name="Triplett B.A."/>
        </authorList>
    </citation>
    <scope>NUCLEOTIDE SEQUENCE [LARGE SCALE GENOMIC DNA]</scope>
    <source>
        <strain evidence="11 12">DSM 44272</strain>
    </source>
</reference>
<dbReference type="GO" id="GO:0043802">
    <property type="term" value="F:hydrogenobyrinic acid a,c-diamide synthase (glutamine-hydrolysing) activity"/>
    <property type="evidence" value="ECO:0007669"/>
    <property type="project" value="UniProtKB-UniRule"/>
</dbReference>
<feature type="site" description="Increases nucleophilicity of active site Cys" evidence="7">
    <location>
        <position position="432"/>
    </location>
</feature>
<proteinExistence type="inferred from homology"/>
<dbReference type="NCBIfam" id="TIGR00379">
    <property type="entry name" value="cobB"/>
    <property type="match status" value="1"/>
</dbReference>
<dbReference type="InterPro" id="IPR011698">
    <property type="entry name" value="GATase_3"/>
</dbReference>
<dbReference type="InterPro" id="IPR002586">
    <property type="entry name" value="CobQ/CobB/MinD/ParA_Nub-bd_dom"/>
</dbReference>
<dbReference type="OrthoDB" id="9764035at2"/>
<evidence type="ECO:0000256" key="3">
    <source>
        <dbReference type="ARBA" id="ARBA00022741"/>
    </source>
</evidence>
<comment type="catalytic activity">
    <reaction evidence="7">
        <text>hydrogenobyrinate + 2 L-glutamine + 2 ATP + 2 H2O = hydrogenobyrinate a,c-diamide + 2 L-glutamate + 2 ADP + 2 phosphate + 2 H(+)</text>
        <dbReference type="Rhea" id="RHEA:12544"/>
        <dbReference type="ChEBI" id="CHEBI:15377"/>
        <dbReference type="ChEBI" id="CHEBI:15378"/>
        <dbReference type="ChEBI" id="CHEBI:29985"/>
        <dbReference type="ChEBI" id="CHEBI:30616"/>
        <dbReference type="ChEBI" id="CHEBI:43474"/>
        <dbReference type="ChEBI" id="CHEBI:58359"/>
        <dbReference type="ChEBI" id="CHEBI:77873"/>
        <dbReference type="ChEBI" id="CHEBI:77874"/>
        <dbReference type="ChEBI" id="CHEBI:456216"/>
        <dbReference type="EC" id="6.3.5.9"/>
    </reaction>
</comment>
<evidence type="ECO:0000259" key="9">
    <source>
        <dbReference type="Pfam" id="PF01656"/>
    </source>
</evidence>
<sequence>MSVAVPRVVLAAPGSNAGKTSIATGLIAAFTARGLTVSPHKVGPDYIDPGYHGLAAGRPGRNLDPWLVGEERITPLFLHGARGAHLAVVEGVMGLFDGASHPSVAPGFASTAHVAGLLRAPVVLVVDASAQARSVAALVHGFATFDPRVRLGGVILNRVGSERHEAILRKALGAAGVPVLGAIRRLDRLHTPSRHLGLVPAAERSAEAVATVARLGEVVADGVDLDAVLTLAGTAPPLDADAWDPGAEVALVAGRPRVAVAGGPAFTFGYAENAELLTAAGAEVVTVDPLRDESLPVGTAGLVIGGGFPEVYAAELSANASLRSDVAALAARGGPVAAECAGLLYLARELDGVPMCGVLDVATTMSPGLTLGYRAAVATTDSVLAAAGTRVRGHEFHRTSADPAAGRAPAWQWSATGPEGFVQGGVHASYLHLNWAGSPALAERFVAACADQELSVPKVRPAPVTSGTKSPAERSERQHAHR</sequence>
<feature type="domain" description="CobB/CobQ-like glutamine amidotransferase" evidence="10">
    <location>
        <begin position="257"/>
        <end position="437"/>
    </location>
</feature>
<comment type="pathway">
    <text evidence="7">Cofactor biosynthesis; adenosylcobalamin biosynthesis; cob(II)yrinate a,c-diamide from precorrin-2 (aerobic route): step 9/10.</text>
</comment>
<accession>A0A238YE54</accession>
<evidence type="ECO:0000256" key="2">
    <source>
        <dbReference type="ARBA" id="ARBA00022598"/>
    </source>
</evidence>
<protein>
    <recommendedName>
        <fullName evidence="7">Hydrogenobyrinate a,c-diamide synthase</fullName>
        <ecNumber evidence="7">6.3.5.9</ecNumber>
    </recommendedName>
    <alternativeName>
        <fullName evidence="7">Hydrogenobyrinic acid a,c-diamide synthase</fullName>
    </alternativeName>
</protein>
<dbReference type="EC" id="6.3.5.9" evidence="7"/>
<evidence type="ECO:0000313" key="11">
    <source>
        <dbReference type="EMBL" id="SNR68883.1"/>
    </source>
</evidence>
<dbReference type="SUPFAM" id="SSF52540">
    <property type="entry name" value="P-loop containing nucleoside triphosphate hydrolases"/>
    <property type="match status" value="1"/>
</dbReference>
<dbReference type="InterPro" id="IPR004484">
    <property type="entry name" value="CbiA/CobB_synth"/>
</dbReference>
<evidence type="ECO:0000256" key="4">
    <source>
        <dbReference type="ARBA" id="ARBA00022840"/>
    </source>
</evidence>
<comment type="domain">
    <text evidence="7">Comprises of two domains. The C-terminal domain contains the binding site for glutamine and catalyzes the hydrolysis of this substrate to glutamate and ammonia. The N-terminal domain is anticipated to bind ATP and hydrogenobyrinate and catalyzes the ultimate synthesis of the diamide product. The ammonia produced via the glutaminase domain is probably translocated to the adjacent domain via a molecular tunnel, where it reacts with an activated intermediate.</text>
</comment>
<keyword evidence="3 7" id="KW-0547">Nucleotide-binding</keyword>
<dbReference type="Gene3D" id="3.40.50.300">
    <property type="entry name" value="P-loop containing nucleotide triphosphate hydrolases"/>
    <property type="match status" value="1"/>
</dbReference>
<dbReference type="CDD" id="cd03130">
    <property type="entry name" value="GATase1_CobB"/>
    <property type="match status" value="1"/>
</dbReference>
<dbReference type="SUPFAM" id="SSF52317">
    <property type="entry name" value="Class I glutamine amidotransferase-like"/>
    <property type="match status" value="1"/>
</dbReference>
<feature type="region of interest" description="Disordered" evidence="8">
    <location>
        <begin position="457"/>
        <end position="482"/>
    </location>
</feature>
<organism evidence="11 12">
    <name type="scientific">Blastococcus mobilis</name>
    <dbReference type="NCBI Taxonomy" id="1938746"/>
    <lineage>
        <taxon>Bacteria</taxon>
        <taxon>Bacillati</taxon>
        <taxon>Actinomycetota</taxon>
        <taxon>Actinomycetes</taxon>
        <taxon>Geodermatophilales</taxon>
        <taxon>Geodermatophilaceae</taxon>
        <taxon>Blastococcus</taxon>
    </lineage>
</organism>
<dbReference type="InterPro" id="IPR027417">
    <property type="entry name" value="P-loop_NTPase"/>
</dbReference>
<gene>
    <name evidence="7" type="primary">cobB</name>
    <name evidence="11" type="ORF">SAMN06272737_11940</name>
</gene>
<evidence type="ECO:0000256" key="8">
    <source>
        <dbReference type="SAM" id="MobiDB-lite"/>
    </source>
</evidence>
<dbReference type="GO" id="GO:0009236">
    <property type="term" value="P:cobalamin biosynthetic process"/>
    <property type="evidence" value="ECO:0007669"/>
    <property type="project" value="UniProtKB-UniRule"/>
</dbReference>
<dbReference type="HAMAP" id="MF_00027">
    <property type="entry name" value="CobB_CbiA"/>
    <property type="match status" value="1"/>
</dbReference>
<dbReference type="NCBIfam" id="NF002204">
    <property type="entry name" value="PRK01077.1"/>
    <property type="match status" value="1"/>
</dbReference>
<keyword evidence="4 7" id="KW-0067">ATP-binding</keyword>
<feature type="active site" description="Nucleophile" evidence="7">
    <location>
        <position position="340"/>
    </location>
</feature>
<evidence type="ECO:0000256" key="6">
    <source>
        <dbReference type="ARBA" id="ARBA00022962"/>
    </source>
</evidence>
<dbReference type="GO" id="GO:0005524">
    <property type="term" value="F:ATP binding"/>
    <property type="evidence" value="ECO:0007669"/>
    <property type="project" value="UniProtKB-UniRule"/>
</dbReference>
<dbReference type="PROSITE" id="PS51274">
    <property type="entry name" value="GATASE_COBBQ"/>
    <property type="match status" value="1"/>
</dbReference>
<evidence type="ECO:0000313" key="12">
    <source>
        <dbReference type="Proteomes" id="UP000198403"/>
    </source>
</evidence>
<comment type="cofactor">
    <cofactor evidence="1 7">
        <name>Mg(2+)</name>
        <dbReference type="ChEBI" id="CHEBI:18420"/>
    </cofactor>
</comment>
<comment type="miscellaneous">
    <text evidence="7">The a and c carboxylates of hydrogenobyrinate are activated for nucleophilic attack via formation of a phosphorylated intermediate by ATP. CobB catalyzes first the amidation of the c-carboxylate, and then that of the a-carboxylate.</text>
</comment>
<dbReference type="CDD" id="cd05388">
    <property type="entry name" value="CobB_N"/>
    <property type="match status" value="1"/>
</dbReference>
<comment type="similarity">
    <text evidence="7">Belongs to the CobB/CbiA family.</text>
</comment>
<evidence type="ECO:0000259" key="10">
    <source>
        <dbReference type="Pfam" id="PF07685"/>
    </source>
</evidence>
<keyword evidence="6 7" id="KW-0315">Glutamine amidotransferase</keyword>
<keyword evidence="2 7" id="KW-0436">Ligase</keyword>
<dbReference type="Pfam" id="PF01656">
    <property type="entry name" value="CbiA"/>
    <property type="match status" value="1"/>
</dbReference>
<dbReference type="AlphaFoldDB" id="A0A238YE54"/>